<feature type="signal peptide" evidence="1">
    <location>
        <begin position="1"/>
        <end position="18"/>
    </location>
</feature>
<comment type="caution">
    <text evidence="2">The sequence shown here is derived from an EMBL/GenBank/DDBJ whole genome shotgun (WGS) entry which is preliminary data.</text>
</comment>
<gene>
    <name evidence="2" type="ORF">PG993_011584</name>
</gene>
<feature type="chain" id="PRO_5045208369" evidence="1">
    <location>
        <begin position="19"/>
        <end position="120"/>
    </location>
</feature>
<sequence>MHYATVSTVLSLLAVAAATPANNLFARHAECTYSAVEGAVQHEGKCKVGNGPAGTEAGYCEIQGMEGVYGCDYAWRNNAKMSACGEARRSKYACQKDGDPCWAFQYKENPMLSIIHCSNK</sequence>
<organism evidence="2 3">
    <name type="scientific">Apiospora rasikravindrae</name>
    <dbReference type="NCBI Taxonomy" id="990691"/>
    <lineage>
        <taxon>Eukaryota</taxon>
        <taxon>Fungi</taxon>
        <taxon>Dikarya</taxon>
        <taxon>Ascomycota</taxon>
        <taxon>Pezizomycotina</taxon>
        <taxon>Sordariomycetes</taxon>
        <taxon>Xylariomycetidae</taxon>
        <taxon>Amphisphaeriales</taxon>
        <taxon>Apiosporaceae</taxon>
        <taxon>Apiospora</taxon>
    </lineage>
</organism>
<dbReference type="Proteomes" id="UP001444661">
    <property type="component" value="Unassembled WGS sequence"/>
</dbReference>
<reference evidence="2 3" key="1">
    <citation type="submission" date="2023-01" db="EMBL/GenBank/DDBJ databases">
        <title>Analysis of 21 Apiospora genomes using comparative genomics revels a genus with tremendous synthesis potential of carbohydrate active enzymes and secondary metabolites.</title>
        <authorList>
            <person name="Sorensen T."/>
        </authorList>
    </citation>
    <scope>NUCLEOTIDE SEQUENCE [LARGE SCALE GENOMIC DNA]</scope>
    <source>
        <strain evidence="2 3">CBS 33761</strain>
    </source>
</reference>
<name>A0ABR1S077_9PEZI</name>
<accession>A0ABR1S077</accession>
<keyword evidence="1" id="KW-0732">Signal</keyword>
<keyword evidence="3" id="KW-1185">Reference proteome</keyword>
<dbReference type="EMBL" id="JAQQWK010000011">
    <property type="protein sequence ID" value="KAK8023518.1"/>
    <property type="molecule type" value="Genomic_DNA"/>
</dbReference>
<proteinExistence type="predicted"/>
<evidence type="ECO:0000256" key="1">
    <source>
        <dbReference type="SAM" id="SignalP"/>
    </source>
</evidence>
<protein>
    <submittedName>
        <fullName evidence="2">Uncharacterized protein</fullName>
    </submittedName>
</protein>
<evidence type="ECO:0000313" key="3">
    <source>
        <dbReference type="Proteomes" id="UP001444661"/>
    </source>
</evidence>
<evidence type="ECO:0000313" key="2">
    <source>
        <dbReference type="EMBL" id="KAK8023518.1"/>
    </source>
</evidence>